<evidence type="ECO:0000313" key="2">
    <source>
        <dbReference type="Proteomes" id="UP000639772"/>
    </source>
</evidence>
<organism evidence="1 2">
    <name type="scientific">Vanilla planifolia</name>
    <name type="common">Vanilla</name>
    <dbReference type="NCBI Taxonomy" id="51239"/>
    <lineage>
        <taxon>Eukaryota</taxon>
        <taxon>Viridiplantae</taxon>
        <taxon>Streptophyta</taxon>
        <taxon>Embryophyta</taxon>
        <taxon>Tracheophyta</taxon>
        <taxon>Spermatophyta</taxon>
        <taxon>Magnoliopsida</taxon>
        <taxon>Liliopsida</taxon>
        <taxon>Asparagales</taxon>
        <taxon>Orchidaceae</taxon>
        <taxon>Vanilloideae</taxon>
        <taxon>Vanilleae</taxon>
        <taxon>Vanilla</taxon>
    </lineage>
</organism>
<accession>A0A835SBS2</accession>
<proteinExistence type="predicted"/>
<dbReference type="Proteomes" id="UP000639772">
    <property type="component" value="Chromosome 1"/>
</dbReference>
<dbReference type="AlphaFoldDB" id="A0A835SBS2"/>
<comment type="caution">
    <text evidence="1">The sequence shown here is derived from an EMBL/GenBank/DDBJ whole genome shotgun (WGS) entry which is preliminary data.</text>
</comment>
<protein>
    <submittedName>
        <fullName evidence="1">Uncharacterized protein</fullName>
    </submittedName>
</protein>
<dbReference type="EMBL" id="JADCNM010000001">
    <property type="protein sequence ID" value="KAG0500898.1"/>
    <property type="molecule type" value="Genomic_DNA"/>
</dbReference>
<sequence length="128" mass="14450">MGKGHNQLWHGGGIGQRQCNRGIKETAQISINAAAMQTRKSMVSSEVHKAIQILLFITTFITGRIKMKNKKKLSVTRRGTKRRCITGIKWVHRKAALIHKSLQLRILEEGSPVEHDYVAEIIVVKPIM</sequence>
<evidence type="ECO:0000313" key="1">
    <source>
        <dbReference type="EMBL" id="KAG0500898.1"/>
    </source>
</evidence>
<reference evidence="1 2" key="1">
    <citation type="journal article" date="2020" name="Nat. Food">
        <title>A phased Vanilla planifolia genome enables genetic improvement of flavour and production.</title>
        <authorList>
            <person name="Hasing T."/>
            <person name="Tang H."/>
            <person name="Brym M."/>
            <person name="Khazi F."/>
            <person name="Huang T."/>
            <person name="Chambers A.H."/>
        </authorList>
    </citation>
    <scope>NUCLEOTIDE SEQUENCE [LARGE SCALE GENOMIC DNA]</scope>
    <source>
        <tissue evidence="1">Leaf</tissue>
    </source>
</reference>
<gene>
    <name evidence="1" type="ORF">HPP92_000970</name>
</gene>
<name>A0A835SBS2_VANPL</name>